<accession>A0A1I4ZFL0</accession>
<evidence type="ECO:0000313" key="2">
    <source>
        <dbReference type="Proteomes" id="UP000198867"/>
    </source>
</evidence>
<keyword evidence="2" id="KW-1185">Reference proteome</keyword>
<gene>
    <name evidence="1" type="ORF">SAMN05216219_0779</name>
</gene>
<proteinExistence type="predicted"/>
<dbReference type="STRING" id="995034.SAMN05216219_0779"/>
<dbReference type="Proteomes" id="UP000198867">
    <property type="component" value="Unassembled WGS sequence"/>
</dbReference>
<name>A0A1I4ZFL0_9MICO</name>
<organism evidence="1 2">
    <name type="scientific">Mycetocola miduiensis</name>
    <dbReference type="NCBI Taxonomy" id="995034"/>
    <lineage>
        <taxon>Bacteria</taxon>
        <taxon>Bacillati</taxon>
        <taxon>Actinomycetota</taxon>
        <taxon>Actinomycetes</taxon>
        <taxon>Micrococcales</taxon>
        <taxon>Microbacteriaceae</taxon>
        <taxon>Mycetocola</taxon>
    </lineage>
</organism>
<sequence>MTNECTAGSGRGFRRGATRSLGAIKANRLRREQLVRGGARTVAVLLTVGLAGCASSSEIPPEEKEAINLGSNVDVGPVEVNNLLLVTRAEGEPARLIGVLLNEADTSLTVTLSDENDEVSVDLESGQQYAFHEHPAYFDTADGIPGALSDVTITVEAETESAKIPIRDGSLPWLEPYVPDPANG</sequence>
<dbReference type="EMBL" id="FOVM01000002">
    <property type="protein sequence ID" value="SFN49065.1"/>
    <property type="molecule type" value="Genomic_DNA"/>
</dbReference>
<evidence type="ECO:0000313" key="1">
    <source>
        <dbReference type="EMBL" id="SFN49065.1"/>
    </source>
</evidence>
<dbReference type="AlphaFoldDB" id="A0A1I4ZFL0"/>
<protein>
    <submittedName>
        <fullName evidence="1">Uncharacterized protein</fullName>
    </submittedName>
</protein>
<reference evidence="2" key="1">
    <citation type="submission" date="2016-10" db="EMBL/GenBank/DDBJ databases">
        <authorList>
            <person name="Varghese N."/>
            <person name="Submissions S."/>
        </authorList>
    </citation>
    <scope>NUCLEOTIDE SEQUENCE [LARGE SCALE GENOMIC DNA]</scope>
    <source>
        <strain evidence="2">CGMCC 1.11101</strain>
    </source>
</reference>
<dbReference type="RefSeq" id="WP_143094981.1">
    <property type="nucleotide sequence ID" value="NZ_FOVM01000002.1"/>
</dbReference>
<dbReference type="OrthoDB" id="3267550at2"/>